<name>A0AAU9L875_9STRA</name>
<dbReference type="AlphaFoldDB" id="A0AAU9L875"/>
<evidence type="ECO:0008006" key="3">
    <source>
        <dbReference type="Google" id="ProtNLM"/>
    </source>
</evidence>
<proteinExistence type="predicted"/>
<dbReference type="EMBL" id="CAKKTJ010000324">
    <property type="protein sequence ID" value="CAH0480417.1"/>
    <property type="molecule type" value="Genomic_DNA"/>
</dbReference>
<sequence>MRSSTSEQSLSQKPSMVSSTMNHVDSSAISLQLKDLLTQLHQLSVDIRVSNTSSSSLTYSVKDTGARIKGFSSRSDVLGVELLVVGDVLKDINDVSVISTSFASITRFLKHSKAICKLYFRSVSNASTTSKCSMGSNPAVREQDNAIYLKVSKMLETTLKKVSAVEETVRLSSTMSLYT</sequence>
<gene>
    <name evidence="1" type="ORF">PBS003_LOCUS7040</name>
</gene>
<organism evidence="1 2">
    <name type="scientific">Peronospora belbahrii</name>
    <dbReference type="NCBI Taxonomy" id="622444"/>
    <lineage>
        <taxon>Eukaryota</taxon>
        <taxon>Sar</taxon>
        <taxon>Stramenopiles</taxon>
        <taxon>Oomycota</taxon>
        <taxon>Peronosporomycetes</taxon>
        <taxon>Peronosporales</taxon>
        <taxon>Peronosporaceae</taxon>
        <taxon>Peronospora</taxon>
    </lineage>
</organism>
<reference evidence="1" key="1">
    <citation type="submission" date="2021-11" db="EMBL/GenBank/DDBJ databases">
        <authorList>
            <person name="Islam A."/>
            <person name="Islam S."/>
            <person name="Flora M.S."/>
            <person name="Rahman M."/>
            <person name="Ziaur R.M."/>
            <person name="Epstein J.H."/>
            <person name="Hassan M."/>
            <person name="Klassen M."/>
            <person name="Woodard K."/>
            <person name="Webb A."/>
            <person name="Webby R.J."/>
            <person name="El Zowalaty M.E."/>
        </authorList>
    </citation>
    <scope>NUCLEOTIDE SEQUENCE</scope>
    <source>
        <strain evidence="1">Pbs3</strain>
    </source>
</reference>
<dbReference type="Proteomes" id="UP001160483">
    <property type="component" value="Unassembled WGS sequence"/>
</dbReference>
<protein>
    <recommendedName>
        <fullName evidence="3">PDZ domain-containing protein</fullName>
    </recommendedName>
</protein>
<comment type="caution">
    <text evidence="1">The sequence shown here is derived from an EMBL/GenBank/DDBJ whole genome shotgun (WGS) entry which is preliminary data.</text>
</comment>
<evidence type="ECO:0000313" key="1">
    <source>
        <dbReference type="EMBL" id="CAH0480417.1"/>
    </source>
</evidence>
<evidence type="ECO:0000313" key="2">
    <source>
        <dbReference type="Proteomes" id="UP001160483"/>
    </source>
</evidence>
<accession>A0AAU9L875</accession>